<feature type="transmembrane region" description="Helical" evidence="17">
    <location>
        <begin position="138"/>
        <end position="163"/>
    </location>
</feature>
<dbReference type="STRING" id="1109443.G4TQG9"/>
<dbReference type="OMA" id="TIAGCAY"/>
<feature type="compositionally biased region" description="Basic and acidic residues" evidence="16">
    <location>
        <begin position="17"/>
        <end position="26"/>
    </location>
</feature>
<evidence type="ECO:0000259" key="18">
    <source>
        <dbReference type="Pfam" id="PF00150"/>
    </source>
</evidence>
<dbReference type="EC" id="3.2.1.58" evidence="14"/>
<evidence type="ECO:0000256" key="9">
    <source>
        <dbReference type="ARBA" id="ARBA00023180"/>
    </source>
</evidence>
<evidence type="ECO:0000256" key="12">
    <source>
        <dbReference type="ARBA" id="ARBA00036824"/>
    </source>
</evidence>
<keyword evidence="8 17" id="KW-0472">Membrane</keyword>
<feature type="region of interest" description="Disordered" evidence="16">
    <location>
        <begin position="169"/>
        <end position="206"/>
    </location>
</feature>
<dbReference type="SUPFAM" id="SSF51445">
    <property type="entry name" value="(Trans)glycosidases"/>
    <property type="match status" value="1"/>
</dbReference>
<keyword evidence="5" id="KW-0378">Hydrolase</keyword>
<keyword evidence="4 17" id="KW-0812">Transmembrane</keyword>
<sequence length="785" mass="84269">MSQSQHSSVPYGPIVSADDHEMREVSSRTATPLPAGAYLPPNPHSTSYLTPYHDNPSNAEFGAPNPAFLGEAGTRSSYGQASTARSSAYGSIAPLHDHRGSAYVDEPSGWSAAPKRSIDLRDKQELYEAPRRKSKKKIVFWALTALALAIIAAAVVIPVYIFVIKKKDNSGGGSGSNSGHSNTGHGGNNNNNNNNNQDTTVTWGGDGSIVTKEDGSTFRYNNTHGGYWVFDPKNPLNNSARAQSTTPSLAEPWKWGEDQIFGVNLGGWFTLEPFISPALYEPFYPNAVDEWTLSTLLQQRDGNLNVIEEHYKTFIVEEDFAMIAAAGLNWVRIPLPFWAIETYPGEPFLARTCWTYFLKAIEWARKYGIRINLDLHAVPGSQNGWNHSGKMGQVNFLNGVMGLANAQRTLDYIRILAEFISQPEYANIIQYFGIINEPGSGTGNYPKSAIESFYAEAYKIIRGIGGNGNGNGPVISIHEAFYGLGGWTDFLPGADRLALDQHTYLVFGPLINQPPAAFPAIACTQWSAATAASMSAFGQTGAGEWSLAINDCGLYLNTVGGGTRYEGTFDGQPRIGSCAPWQDYATWDQSIKDALRNLALASMDSLQDSFFWTWRIGESRASGKVETPFWSYKLAVQEGWAPANPRDSRGYCASIGAPANTFSGAYTPAQVGGPGAGTAVQGLDSYPWPPTAIGGYPSVAGLPTYTATGALSTLPVPTFASATASVGDGWTNNADTTPMAVPVAGCTYPDPWNALTAAIPACGVFAKRDGDAPAPTAAPKHVSTH</sequence>
<keyword evidence="11" id="KW-0961">Cell wall biogenesis/degradation</keyword>
<evidence type="ECO:0000256" key="16">
    <source>
        <dbReference type="SAM" id="MobiDB-lite"/>
    </source>
</evidence>
<dbReference type="AlphaFoldDB" id="G4TQG9"/>
<keyword evidence="3" id="KW-1003">Cell membrane</keyword>
<dbReference type="InterPro" id="IPR017853">
    <property type="entry name" value="GH"/>
</dbReference>
<evidence type="ECO:0000256" key="4">
    <source>
        <dbReference type="ARBA" id="ARBA00022692"/>
    </source>
</evidence>
<dbReference type="GO" id="GO:0005576">
    <property type="term" value="C:extracellular region"/>
    <property type="evidence" value="ECO:0007669"/>
    <property type="project" value="TreeGrafter"/>
</dbReference>
<evidence type="ECO:0000256" key="14">
    <source>
        <dbReference type="ARBA" id="ARBA00038929"/>
    </source>
</evidence>
<evidence type="ECO:0000256" key="3">
    <source>
        <dbReference type="ARBA" id="ARBA00022475"/>
    </source>
</evidence>
<dbReference type="PANTHER" id="PTHR31297:SF34">
    <property type="entry name" value="GLUCAN 1,3-BETA-GLUCOSIDASE 2"/>
    <property type="match status" value="1"/>
</dbReference>
<feature type="domain" description="Glycoside hydrolase family 5" evidence="18">
    <location>
        <begin position="309"/>
        <end position="504"/>
    </location>
</feature>
<evidence type="ECO:0000256" key="11">
    <source>
        <dbReference type="ARBA" id="ARBA00023316"/>
    </source>
</evidence>
<evidence type="ECO:0000256" key="17">
    <source>
        <dbReference type="SAM" id="Phobius"/>
    </source>
</evidence>
<feature type="region of interest" description="Disordered" evidence="16">
    <location>
        <begin position="1"/>
        <end position="38"/>
    </location>
</feature>
<evidence type="ECO:0000256" key="13">
    <source>
        <dbReference type="ARBA" id="ARBA00037126"/>
    </source>
</evidence>
<dbReference type="FunCoup" id="G4TQG9">
    <property type="interactions" value="25"/>
</dbReference>
<gene>
    <name evidence="19" type="ORF">PIIN_07514</name>
</gene>
<dbReference type="GO" id="GO:0004338">
    <property type="term" value="F:glucan exo-1,3-beta-glucosidase activity"/>
    <property type="evidence" value="ECO:0007669"/>
    <property type="project" value="UniProtKB-EC"/>
</dbReference>
<evidence type="ECO:0000256" key="6">
    <source>
        <dbReference type="ARBA" id="ARBA00022968"/>
    </source>
</evidence>
<keyword evidence="6" id="KW-0735">Signal-anchor</keyword>
<comment type="similarity">
    <text evidence="2">Belongs to the glycosyl hydrolase 5 (cellulase A) family.</text>
</comment>
<dbReference type="HOGENOM" id="CLU_004624_6_1_1"/>
<dbReference type="Pfam" id="PF00150">
    <property type="entry name" value="Cellulase"/>
    <property type="match status" value="1"/>
</dbReference>
<keyword evidence="9" id="KW-0325">Glycoprotein</keyword>
<dbReference type="GO" id="GO:0005886">
    <property type="term" value="C:plasma membrane"/>
    <property type="evidence" value="ECO:0007669"/>
    <property type="project" value="UniProtKB-SubCell"/>
</dbReference>
<keyword evidence="7 17" id="KW-1133">Transmembrane helix</keyword>
<evidence type="ECO:0000256" key="2">
    <source>
        <dbReference type="ARBA" id="ARBA00005641"/>
    </source>
</evidence>
<evidence type="ECO:0000256" key="15">
    <source>
        <dbReference type="ARBA" id="ARBA00041260"/>
    </source>
</evidence>
<evidence type="ECO:0000256" key="5">
    <source>
        <dbReference type="ARBA" id="ARBA00022801"/>
    </source>
</evidence>
<dbReference type="Proteomes" id="UP000007148">
    <property type="component" value="Unassembled WGS sequence"/>
</dbReference>
<protein>
    <recommendedName>
        <fullName evidence="14">glucan 1,3-beta-glucosidase</fullName>
        <ecNumber evidence="14">3.2.1.58</ecNumber>
    </recommendedName>
    <alternativeName>
        <fullName evidence="15">Exo-1,3-beta-glucanase D</fullName>
    </alternativeName>
</protein>
<reference evidence="19 20" key="1">
    <citation type="journal article" date="2011" name="PLoS Pathog.">
        <title>Endophytic Life Strategies Decoded by Genome and Transcriptome Analyses of the Mutualistic Root Symbiont Piriformospora indica.</title>
        <authorList>
            <person name="Zuccaro A."/>
            <person name="Lahrmann U."/>
            <person name="Guldener U."/>
            <person name="Langen G."/>
            <person name="Pfiffi S."/>
            <person name="Biedenkopf D."/>
            <person name="Wong P."/>
            <person name="Samans B."/>
            <person name="Grimm C."/>
            <person name="Basiewicz M."/>
            <person name="Murat C."/>
            <person name="Martin F."/>
            <person name="Kogel K.H."/>
        </authorList>
    </citation>
    <scope>NUCLEOTIDE SEQUENCE [LARGE SCALE GENOMIC DNA]</scope>
    <source>
        <strain evidence="19 20">DSM 11827</strain>
    </source>
</reference>
<dbReference type="GO" id="GO:0009986">
    <property type="term" value="C:cell surface"/>
    <property type="evidence" value="ECO:0007669"/>
    <property type="project" value="TreeGrafter"/>
</dbReference>
<dbReference type="GO" id="GO:0009251">
    <property type="term" value="P:glucan catabolic process"/>
    <property type="evidence" value="ECO:0007669"/>
    <property type="project" value="TreeGrafter"/>
</dbReference>
<dbReference type="Gene3D" id="3.20.20.80">
    <property type="entry name" value="Glycosidases"/>
    <property type="match status" value="1"/>
</dbReference>
<dbReference type="InParanoid" id="G4TQG9"/>
<evidence type="ECO:0000256" key="10">
    <source>
        <dbReference type="ARBA" id="ARBA00023295"/>
    </source>
</evidence>
<dbReference type="eggNOG" id="ENOG502QRG8">
    <property type="taxonomic scope" value="Eukaryota"/>
</dbReference>
<evidence type="ECO:0000313" key="19">
    <source>
        <dbReference type="EMBL" id="CCA73562.1"/>
    </source>
</evidence>
<dbReference type="EMBL" id="CAFZ01000235">
    <property type="protein sequence ID" value="CCA73562.1"/>
    <property type="molecule type" value="Genomic_DNA"/>
</dbReference>
<keyword evidence="10" id="KW-0326">Glycosidase</keyword>
<comment type="function">
    <text evidence="13">Glucosidase involved in the degradation of cellulosic biomass. Active on lichenan.</text>
</comment>
<organism evidence="19 20">
    <name type="scientific">Serendipita indica (strain DSM 11827)</name>
    <name type="common">Root endophyte fungus</name>
    <name type="synonym">Piriformospora indica</name>
    <dbReference type="NCBI Taxonomy" id="1109443"/>
    <lineage>
        <taxon>Eukaryota</taxon>
        <taxon>Fungi</taxon>
        <taxon>Dikarya</taxon>
        <taxon>Basidiomycota</taxon>
        <taxon>Agaricomycotina</taxon>
        <taxon>Agaricomycetes</taxon>
        <taxon>Sebacinales</taxon>
        <taxon>Serendipitaceae</taxon>
        <taxon>Serendipita</taxon>
    </lineage>
</organism>
<evidence type="ECO:0000256" key="8">
    <source>
        <dbReference type="ARBA" id="ARBA00023136"/>
    </source>
</evidence>
<comment type="subcellular location">
    <subcellularLocation>
        <location evidence="1">Cell membrane</location>
        <topology evidence="1">Single-pass type II membrane protein</topology>
    </subcellularLocation>
</comment>
<evidence type="ECO:0000256" key="7">
    <source>
        <dbReference type="ARBA" id="ARBA00022989"/>
    </source>
</evidence>
<accession>G4TQG9</accession>
<evidence type="ECO:0000256" key="1">
    <source>
        <dbReference type="ARBA" id="ARBA00004401"/>
    </source>
</evidence>
<keyword evidence="20" id="KW-1185">Reference proteome</keyword>
<evidence type="ECO:0000313" key="20">
    <source>
        <dbReference type="Proteomes" id="UP000007148"/>
    </source>
</evidence>
<dbReference type="GO" id="GO:0071555">
    <property type="term" value="P:cell wall organization"/>
    <property type="evidence" value="ECO:0007669"/>
    <property type="project" value="UniProtKB-KW"/>
</dbReference>
<feature type="compositionally biased region" description="Low complexity" evidence="16">
    <location>
        <begin position="177"/>
        <end position="196"/>
    </location>
</feature>
<comment type="catalytic activity">
    <reaction evidence="12">
        <text>Successive hydrolysis of beta-D-glucose units from the non-reducing ends of (1-&gt;3)-beta-D-glucans, releasing alpha-glucose.</text>
        <dbReference type="EC" id="3.2.1.58"/>
    </reaction>
</comment>
<dbReference type="InterPro" id="IPR001547">
    <property type="entry name" value="Glyco_hydro_5"/>
</dbReference>
<dbReference type="FunFam" id="3.20.20.80:FF:000033">
    <property type="entry name" value="Glucan 1,3-beta-glucosidase A"/>
    <property type="match status" value="1"/>
</dbReference>
<dbReference type="OrthoDB" id="62120at2759"/>
<proteinExistence type="inferred from homology"/>
<dbReference type="InterPro" id="IPR050386">
    <property type="entry name" value="Glycosyl_hydrolase_5"/>
</dbReference>
<name>G4TQG9_SERID</name>
<dbReference type="PANTHER" id="PTHR31297">
    <property type="entry name" value="GLUCAN ENDO-1,6-BETA-GLUCOSIDASE B"/>
    <property type="match status" value="1"/>
</dbReference>
<comment type="caution">
    <text evidence="19">The sequence shown here is derived from an EMBL/GenBank/DDBJ whole genome shotgun (WGS) entry which is preliminary data.</text>
</comment>